<comment type="caution">
    <text evidence="1">The sequence shown here is derived from an EMBL/GenBank/DDBJ whole genome shotgun (WGS) entry which is preliminary data.</text>
</comment>
<gene>
    <name evidence="1" type="ORF">RPERSI_LOCUS37018</name>
</gene>
<dbReference type="EMBL" id="CAJVQC010181234">
    <property type="protein sequence ID" value="CAG8852318.1"/>
    <property type="molecule type" value="Genomic_DNA"/>
</dbReference>
<dbReference type="Proteomes" id="UP000789920">
    <property type="component" value="Unassembled WGS sequence"/>
</dbReference>
<name>A0ACA9T0C4_9GLOM</name>
<sequence length="68" mass="8361">SVDIVEQKHIRLFHVLNEVLHNRQRFLDNMEEKLALLEKLVEDILQHERRHTLPRTWKDNNINIQYYG</sequence>
<reference evidence="1" key="1">
    <citation type="submission" date="2021-06" db="EMBL/GenBank/DDBJ databases">
        <authorList>
            <person name="Kallberg Y."/>
            <person name="Tangrot J."/>
            <person name="Rosling A."/>
        </authorList>
    </citation>
    <scope>NUCLEOTIDE SEQUENCE</scope>
    <source>
        <strain evidence="1">MA461A</strain>
    </source>
</reference>
<evidence type="ECO:0000313" key="1">
    <source>
        <dbReference type="EMBL" id="CAG8852318.1"/>
    </source>
</evidence>
<feature type="non-terminal residue" evidence="1">
    <location>
        <position position="1"/>
    </location>
</feature>
<proteinExistence type="predicted"/>
<accession>A0ACA9T0C4</accession>
<evidence type="ECO:0000313" key="2">
    <source>
        <dbReference type="Proteomes" id="UP000789920"/>
    </source>
</evidence>
<keyword evidence="2" id="KW-1185">Reference proteome</keyword>
<organism evidence="1 2">
    <name type="scientific">Racocetra persica</name>
    <dbReference type="NCBI Taxonomy" id="160502"/>
    <lineage>
        <taxon>Eukaryota</taxon>
        <taxon>Fungi</taxon>
        <taxon>Fungi incertae sedis</taxon>
        <taxon>Mucoromycota</taxon>
        <taxon>Glomeromycotina</taxon>
        <taxon>Glomeromycetes</taxon>
        <taxon>Diversisporales</taxon>
        <taxon>Gigasporaceae</taxon>
        <taxon>Racocetra</taxon>
    </lineage>
</organism>
<protein>
    <submittedName>
        <fullName evidence="1">684_t:CDS:1</fullName>
    </submittedName>
</protein>